<dbReference type="Proteomes" id="UP001499884">
    <property type="component" value="Unassembled WGS sequence"/>
</dbReference>
<evidence type="ECO:0000259" key="8">
    <source>
        <dbReference type="Pfam" id="PF01227"/>
    </source>
</evidence>
<dbReference type="InterPro" id="IPR043133">
    <property type="entry name" value="GTP-CH-I_C/QueF"/>
</dbReference>
<dbReference type="InterPro" id="IPR043134">
    <property type="entry name" value="GTP-CH-I_N"/>
</dbReference>
<dbReference type="NCBIfam" id="NF006826">
    <property type="entry name" value="PRK09347.1-3"/>
    <property type="match status" value="1"/>
</dbReference>
<dbReference type="RefSeq" id="WP_345640670.1">
    <property type="nucleotide sequence ID" value="NZ_BAABEP010000002.1"/>
</dbReference>
<dbReference type="PANTHER" id="PTHR11109">
    <property type="entry name" value="GTP CYCLOHYDROLASE I"/>
    <property type="match status" value="1"/>
</dbReference>
<gene>
    <name evidence="9" type="primary">folE_1</name>
    <name evidence="9" type="ORF">GCM10023082_06080</name>
</gene>
<organism evidence="9 10">
    <name type="scientific">Streptomyces tremellae</name>
    <dbReference type="NCBI Taxonomy" id="1124239"/>
    <lineage>
        <taxon>Bacteria</taxon>
        <taxon>Bacillati</taxon>
        <taxon>Actinomycetota</taxon>
        <taxon>Actinomycetes</taxon>
        <taxon>Kitasatosporales</taxon>
        <taxon>Streptomycetaceae</taxon>
        <taxon>Streptomyces</taxon>
    </lineage>
</organism>
<evidence type="ECO:0000256" key="7">
    <source>
        <dbReference type="ARBA" id="ARBA00030854"/>
    </source>
</evidence>
<evidence type="ECO:0000256" key="4">
    <source>
        <dbReference type="ARBA" id="ARBA00017272"/>
    </source>
</evidence>
<proteinExistence type="predicted"/>
<accession>A0ABP7DVZ1</accession>
<dbReference type="PANTHER" id="PTHR11109:SF7">
    <property type="entry name" value="GTP CYCLOHYDROLASE 1"/>
    <property type="match status" value="1"/>
</dbReference>
<evidence type="ECO:0000256" key="3">
    <source>
        <dbReference type="ARBA" id="ARBA00012715"/>
    </source>
</evidence>
<dbReference type="InterPro" id="IPR020602">
    <property type="entry name" value="GTP_CycHdrlase_I_dom"/>
</dbReference>
<name>A0ABP7DVZ1_9ACTN</name>
<feature type="domain" description="GTP cyclohydrolase I" evidence="8">
    <location>
        <begin position="26"/>
        <end position="187"/>
    </location>
</feature>
<reference evidence="10" key="1">
    <citation type="journal article" date="2019" name="Int. J. Syst. Evol. Microbiol.">
        <title>The Global Catalogue of Microorganisms (GCM) 10K type strain sequencing project: providing services to taxonomists for standard genome sequencing and annotation.</title>
        <authorList>
            <consortium name="The Broad Institute Genomics Platform"/>
            <consortium name="The Broad Institute Genome Sequencing Center for Infectious Disease"/>
            <person name="Wu L."/>
            <person name="Ma J."/>
        </authorList>
    </citation>
    <scope>NUCLEOTIDE SEQUENCE [LARGE SCALE GENOMIC DNA]</scope>
    <source>
        <strain evidence="10">JCM 30846</strain>
    </source>
</reference>
<evidence type="ECO:0000313" key="9">
    <source>
        <dbReference type="EMBL" id="GAA3711012.1"/>
    </source>
</evidence>
<evidence type="ECO:0000256" key="6">
    <source>
        <dbReference type="ARBA" id="ARBA00022801"/>
    </source>
</evidence>
<evidence type="ECO:0000256" key="5">
    <source>
        <dbReference type="ARBA" id="ARBA00022563"/>
    </source>
</evidence>
<evidence type="ECO:0000313" key="10">
    <source>
        <dbReference type="Proteomes" id="UP001499884"/>
    </source>
</evidence>
<dbReference type="EC" id="3.5.4.16" evidence="3"/>
<dbReference type="EMBL" id="BAABEP010000002">
    <property type="protein sequence ID" value="GAA3711012.1"/>
    <property type="molecule type" value="Genomic_DNA"/>
</dbReference>
<sequence length="206" mass="22058">MTTELTAEAIAAPAPGRIDQEQVASLYRQLLTALGEDPDRDGLKDTPQRVARWWAEFLEHDPGRTDTTFVHETLHAGGDELVIVSGIVVHSLCEHHLQNMELTVTAGYRPRGRVLGLSKIARIARAHGHRLQLQERLMNGIAEDLLKVSCSPDVAVAVTGSHACMSARGVRAVGAMTTTVSVHGDFAPGGPFAGLFLDLAAKGAAR</sequence>
<comment type="pathway">
    <text evidence="2">Cofactor biosynthesis; 7,8-dihydroneopterin triphosphate biosynthesis; 7,8-dihydroneopterin triphosphate from GTP: step 1/1.</text>
</comment>
<keyword evidence="5" id="KW-0554">One-carbon metabolism</keyword>
<dbReference type="Gene3D" id="3.30.1130.10">
    <property type="match status" value="1"/>
</dbReference>
<dbReference type="InterPro" id="IPR001474">
    <property type="entry name" value="GTP_CycHdrlase_I"/>
</dbReference>
<evidence type="ECO:0000256" key="1">
    <source>
        <dbReference type="ARBA" id="ARBA00001052"/>
    </source>
</evidence>
<comment type="catalytic activity">
    <reaction evidence="1">
        <text>GTP + H2O = 7,8-dihydroneopterin 3'-triphosphate + formate + H(+)</text>
        <dbReference type="Rhea" id="RHEA:17473"/>
        <dbReference type="ChEBI" id="CHEBI:15377"/>
        <dbReference type="ChEBI" id="CHEBI:15378"/>
        <dbReference type="ChEBI" id="CHEBI:15740"/>
        <dbReference type="ChEBI" id="CHEBI:37565"/>
        <dbReference type="ChEBI" id="CHEBI:58462"/>
        <dbReference type="EC" id="3.5.4.16"/>
    </reaction>
</comment>
<keyword evidence="10" id="KW-1185">Reference proteome</keyword>
<dbReference type="Gene3D" id="1.10.286.10">
    <property type="match status" value="1"/>
</dbReference>
<keyword evidence="6" id="KW-0378">Hydrolase</keyword>
<comment type="caution">
    <text evidence="9">The sequence shown here is derived from an EMBL/GenBank/DDBJ whole genome shotgun (WGS) entry which is preliminary data.</text>
</comment>
<dbReference type="SUPFAM" id="SSF55620">
    <property type="entry name" value="Tetrahydrobiopterin biosynthesis enzymes-like"/>
    <property type="match status" value="1"/>
</dbReference>
<dbReference type="Pfam" id="PF01227">
    <property type="entry name" value="GTP_cyclohydroI"/>
    <property type="match status" value="1"/>
</dbReference>
<protein>
    <recommendedName>
        <fullName evidence="4">GTP cyclohydrolase 1</fullName>
        <ecNumber evidence="3">3.5.4.16</ecNumber>
    </recommendedName>
    <alternativeName>
        <fullName evidence="7">GTP cyclohydrolase I</fullName>
    </alternativeName>
</protein>
<evidence type="ECO:0000256" key="2">
    <source>
        <dbReference type="ARBA" id="ARBA00005080"/>
    </source>
</evidence>